<sequence>MNAQEQDRLFALRQLNLLDTSPSESFDRITRMASQLFGLPIAAVSLTDENRQWFKSRVGVDHWEIPRETAPCGEVCDA</sequence>
<proteinExistence type="predicted"/>
<dbReference type="Proteomes" id="UP001324794">
    <property type="component" value="Chromosome"/>
</dbReference>
<organism evidence="1 2">
    <name type="scientific">Vreelandella neptunia</name>
    <dbReference type="NCBI Taxonomy" id="115551"/>
    <lineage>
        <taxon>Bacteria</taxon>
        <taxon>Pseudomonadati</taxon>
        <taxon>Pseudomonadota</taxon>
        <taxon>Gammaproteobacteria</taxon>
        <taxon>Oceanospirillales</taxon>
        <taxon>Halomonadaceae</taxon>
        <taxon>Vreelandella</taxon>
    </lineage>
</organism>
<dbReference type="PANTHER" id="PTHR43102">
    <property type="entry name" value="SLR1143 PROTEIN"/>
    <property type="match status" value="1"/>
</dbReference>
<gene>
    <name evidence="1" type="ORF">SR894_19425</name>
</gene>
<dbReference type="EMBL" id="CP140255">
    <property type="protein sequence ID" value="WQH12299.1"/>
    <property type="molecule type" value="Genomic_DNA"/>
</dbReference>
<dbReference type="SUPFAM" id="SSF55781">
    <property type="entry name" value="GAF domain-like"/>
    <property type="match status" value="1"/>
</dbReference>
<protein>
    <submittedName>
        <fullName evidence="1">Uncharacterized protein</fullName>
    </submittedName>
</protein>
<evidence type="ECO:0000313" key="1">
    <source>
        <dbReference type="EMBL" id="WQH12299.1"/>
    </source>
</evidence>
<evidence type="ECO:0000313" key="2">
    <source>
        <dbReference type="Proteomes" id="UP001324794"/>
    </source>
</evidence>
<keyword evidence="2" id="KW-1185">Reference proteome</keyword>
<dbReference type="PANTHER" id="PTHR43102:SF2">
    <property type="entry name" value="GAF DOMAIN-CONTAINING PROTEIN"/>
    <property type="match status" value="1"/>
</dbReference>
<reference evidence="1 2" key="1">
    <citation type="submission" date="2023-11" db="EMBL/GenBank/DDBJ databases">
        <title>MicrobeMod: A computational toolkit for identifying prokaryotic methylation and restriction-modification with nanopore sequencing.</title>
        <authorList>
            <person name="Crits-Christoph A."/>
            <person name="Kang S.C."/>
            <person name="Lee H."/>
            <person name="Ostrov N."/>
        </authorList>
    </citation>
    <scope>NUCLEOTIDE SEQUENCE [LARGE SCALE GENOMIC DNA]</scope>
    <source>
        <strain evidence="1 2">ATCC BAA-805</strain>
    </source>
</reference>
<accession>A0ABZ0YJM6</accession>
<dbReference type="RefSeq" id="WP_246638284.1">
    <property type="nucleotide sequence ID" value="NZ_CP140255.1"/>
</dbReference>
<name>A0ABZ0YJM6_9GAMM</name>